<organism evidence="4 5">
    <name type="scientific">Blepharisma stoltei</name>
    <dbReference type="NCBI Taxonomy" id="1481888"/>
    <lineage>
        <taxon>Eukaryota</taxon>
        <taxon>Sar</taxon>
        <taxon>Alveolata</taxon>
        <taxon>Ciliophora</taxon>
        <taxon>Postciliodesmatophora</taxon>
        <taxon>Heterotrichea</taxon>
        <taxon>Heterotrichida</taxon>
        <taxon>Blepharismidae</taxon>
        <taxon>Blepharisma</taxon>
    </lineage>
</organism>
<feature type="region of interest" description="Disordered" evidence="3">
    <location>
        <begin position="209"/>
        <end position="236"/>
    </location>
</feature>
<feature type="region of interest" description="Disordered" evidence="3">
    <location>
        <begin position="102"/>
        <end position="128"/>
    </location>
</feature>
<gene>
    <name evidence="4" type="ORF">BSTOLATCC_MIC25350</name>
</gene>
<dbReference type="Pfam" id="PF08243">
    <property type="entry name" value="SPT2"/>
    <property type="match status" value="1"/>
</dbReference>
<dbReference type="EMBL" id="CAJZBQ010000024">
    <property type="protein sequence ID" value="CAG9320115.1"/>
    <property type="molecule type" value="Genomic_DNA"/>
</dbReference>
<evidence type="ECO:0000256" key="1">
    <source>
        <dbReference type="ARBA" id="ARBA00006461"/>
    </source>
</evidence>
<feature type="compositionally biased region" description="Basic and acidic residues" evidence="3">
    <location>
        <begin position="117"/>
        <end position="128"/>
    </location>
</feature>
<reference evidence="4" key="1">
    <citation type="submission" date="2021-09" db="EMBL/GenBank/DDBJ databases">
        <authorList>
            <consortium name="AG Swart"/>
            <person name="Singh M."/>
            <person name="Singh A."/>
            <person name="Seah K."/>
            <person name="Emmerich C."/>
        </authorList>
    </citation>
    <scope>NUCLEOTIDE SEQUENCE</scope>
    <source>
        <strain evidence="4">ATCC30299</strain>
    </source>
</reference>
<evidence type="ECO:0008006" key="6">
    <source>
        <dbReference type="Google" id="ProtNLM"/>
    </source>
</evidence>
<feature type="compositionally biased region" description="Basic and acidic residues" evidence="3">
    <location>
        <begin position="56"/>
        <end position="70"/>
    </location>
</feature>
<feature type="region of interest" description="Disordered" evidence="3">
    <location>
        <begin position="1"/>
        <end position="76"/>
    </location>
</feature>
<feature type="compositionally biased region" description="Basic and acidic residues" evidence="3">
    <location>
        <begin position="24"/>
        <end position="45"/>
    </location>
</feature>
<dbReference type="Proteomes" id="UP001162131">
    <property type="component" value="Unassembled WGS sequence"/>
</dbReference>
<comment type="caution">
    <text evidence="4">The sequence shown here is derived from an EMBL/GenBank/DDBJ whole genome shotgun (WGS) entry which is preliminary data.</text>
</comment>
<evidence type="ECO:0000313" key="4">
    <source>
        <dbReference type="EMBL" id="CAG9320115.1"/>
    </source>
</evidence>
<dbReference type="AlphaFoldDB" id="A0AAU9J4F7"/>
<accession>A0AAU9J4F7</accession>
<evidence type="ECO:0000256" key="3">
    <source>
        <dbReference type="SAM" id="MobiDB-lite"/>
    </source>
</evidence>
<evidence type="ECO:0000256" key="2">
    <source>
        <dbReference type="ARBA" id="ARBA00023054"/>
    </source>
</evidence>
<comment type="similarity">
    <text evidence="1">Belongs to the SPT2 family.</text>
</comment>
<proteinExistence type="inferred from homology"/>
<dbReference type="InterPro" id="IPR013256">
    <property type="entry name" value="Chromatin_SPT2"/>
</dbReference>
<keyword evidence="5" id="KW-1185">Reference proteome</keyword>
<evidence type="ECO:0000313" key="5">
    <source>
        <dbReference type="Proteomes" id="UP001162131"/>
    </source>
</evidence>
<feature type="compositionally biased region" description="Acidic residues" evidence="3">
    <location>
        <begin position="215"/>
        <end position="234"/>
    </location>
</feature>
<keyword evidence="2" id="KW-0175">Coiled coil</keyword>
<name>A0AAU9J4F7_9CILI</name>
<dbReference type="SMART" id="SM00784">
    <property type="entry name" value="SPT2"/>
    <property type="match status" value="1"/>
</dbReference>
<sequence length="304" mass="35552">MHSIKHGLALKELNPRAVPEEQDIPLRLKKLLESNKPKKSAELPKKFIQTQAKPAKPQEVKKSEKPKAESPKQVTDLYKKQLEYSRNYEAYMSESKQGFTKDDLFDIPKKSSANIPEKPKPDPKPQKDVDALIALAIQKKKKRTNEKGIKLKHGQGLLNGYMIWCARCSKNHPSDFHQKAKTIKSTSTPALPIKRDRLEAPIISKQKVSSPVDEYSYEEEEEYENEDEESDLDGFIERDDYQNNVSKIVRKMYNYDPTKYRDIDRLPTRDMEVGAERIFREEDYSAKIGRYEDRKEFEKLKRRY</sequence>
<protein>
    <recommendedName>
        <fullName evidence="6">Protein SPT2 homolog</fullName>
    </recommendedName>
</protein>